<evidence type="ECO:0000259" key="9">
    <source>
        <dbReference type="PROSITE" id="PS00715"/>
    </source>
</evidence>
<evidence type="ECO:0000256" key="8">
    <source>
        <dbReference type="NCBIfam" id="TIGR02392"/>
    </source>
</evidence>
<keyword evidence="6 7" id="KW-0804">Transcription</keyword>
<dbReference type="SUPFAM" id="SSF88659">
    <property type="entry name" value="Sigma3 and sigma4 domains of RNA polymerase sigma factors"/>
    <property type="match status" value="1"/>
</dbReference>
<sequence length="300" mass="33733">MTTAKITRMNAQAATYPLIPNNLPIPSALGSLESYIGAVHQIPVLTVEEEQDLARRLRDDNDLTAAQNLILAHLRFVVHVARGYNGYGLQLGDLVQEGNIGLMKAVKRFDPDMGVRLVSFAVHWIRAEMHEFIIKNWRIVKVATTKAQRKLFFNLRKSKKRLGWMNAEEARTIAEDLNVPVSEVMEMEARLSGRDIGFDAPDSDDDERAPPSPATFLVADAEDPAQAYERFDSEDNQLSMLRESLAGLDARSRDIIKRRWLDADSKVTLQDLADEYGVSAERIRQIEANALKKMKALFAA</sequence>
<feature type="short sequence motif" description="Interaction with polymerase core subunit RpoC" evidence="7">
    <location>
        <begin position="93"/>
        <end position="96"/>
    </location>
</feature>
<evidence type="ECO:0000256" key="2">
    <source>
        <dbReference type="ARBA" id="ARBA00023015"/>
    </source>
</evidence>
<dbReference type="GO" id="GO:0005737">
    <property type="term" value="C:cytoplasm"/>
    <property type="evidence" value="ECO:0007669"/>
    <property type="project" value="UniProtKB-SubCell"/>
</dbReference>
<evidence type="ECO:0000256" key="1">
    <source>
        <dbReference type="ARBA" id="ARBA00022490"/>
    </source>
</evidence>
<evidence type="ECO:0000259" key="10">
    <source>
        <dbReference type="PROSITE" id="PS00716"/>
    </source>
</evidence>
<keyword evidence="4 7" id="KW-0731">Sigma factor</keyword>
<comment type="subcellular location">
    <subcellularLocation>
        <location evidence="7">Cytoplasm</location>
    </subcellularLocation>
</comment>
<feature type="region of interest" description="Sigma-70 factor domain-2" evidence="7">
    <location>
        <begin position="69"/>
        <end position="138"/>
    </location>
</feature>
<dbReference type="NCBIfam" id="TIGR02392">
    <property type="entry name" value="rpoH_proteo"/>
    <property type="match status" value="1"/>
</dbReference>
<feature type="region of interest" description="Sigma-70 factor domain-4" evidence="7">
    <location>
        <begin position="244"/>
        <end position="296"/>
    </location>
</feature>
<dbReference type="HAMAP" id="MF_00961">
    <property type="entry name" value="Sigma70_RpoH"/>
    <property type="match status" value="1"/>
</dbReference>
<dbReference type="InterPro" id="IPR007630">
    <property type="entry name" value="RNA_pol_sigma70_r4"/>
</dbReference>
<dbReference type="NCBIfam" id="TIGR02937">
    <property type="entry name" value="sigma70-ECF"/>
    <property type="match status" value="1"/>
</dbReference>
<dbReference type="GO" id="GO:0006352">
    <property type="term" value="P:DNA-templated transcription initiation"/>
    <property type="evidence" value="ECO:0007669"/>
    <property type="project" value="UniProtKB-UniRule"/>
</dbReference>
<accession>A0A1N6SAW5</accession>
<dbReference type="Gene3D" id="1.20.120.1810">
    <property type="match status" value="1"/>
</dbReference>
<dbReference type="InterPro" id="IPR050813">
    <property type="entry name" value="Sigma-70_Factor"/>
</dbReference>
<dbReference type="NCBIfam" id="NF005143">
    <property type="entry name" value="PRK06596.1"/>
    <property type="match status" value="1"/>
</dbReference>
<evidence type="ECO:0000313" key="12">
    <source>
        <dbReference type="Proteomes" id="UP000241788"/>
    </source>
</evidence>
<dbReference type="CDD" id="cd06171">
    <property type="entry name" value="Sigma70_r4"/>
    <property type="match status" value="1"/>
</dbReference>
<comment type="similarity">
    <text evidence="7">Belongs to the sigma-70 factor family. RpoH subfamily.</text>
</comment>
<dbReference type="Pfam" id="PF04545">
    <property type="entry name" value="Sigma70_r4"/>
    <property type="match status" value="1"/>
</dbReference>
<dbReference type="PANTHER" id="PTHR30376">
    <property type="entry name" value="SIGMA FACTOR RPOH HEAT SHOCK RELATED"/>
    <property type="match status" value="1"/>
</dbReference>
<keyword evidence="3 7" id="KW-0346">Stress response</keyword>
<evidence type="ECO:0000256" key="5">
    <source>
        <dbReference type="ARBA" id="ARBA00023125"/>
    </source>
</evidence>
<evidence type="ECO:0000256" key="6">
    <source>
        <dbReference type="ARBA" id="ARBA00023163"/>
    </source>
</evidence>
<dbReference type="GO" id="GO:0003677">
    <property type="term" value="F:DNA binding"/>
    <property type="evidence" value="ECO:0007669"/>
    <property type="project" value="UniProtKB-UniRule"/>
</dbReference>
<evidence type="ECO:0000256" key="4">
    <source>
        <dbReference type="ARBA" id="ARBA00023082"/>
    </source>
</evidence>
<reference evidence="12" key="1">
    <citation type="submission" date="2017-01" db="EMBL/GenBank/DDBJ databases">
        <authorList>
            <person name="Varghese N."/>
            <person name="Submissions S."/>
        </authorList>
    </citation>
    <scope>NUCLEOTIDE SEQUENCE [LARGE SCALE GENOMIC DNA]</scope>
    <source>
        <strain evidence="12">UM1</strain>
    </source>
</reference>
<keyword evidence="2 7" id="KW-0805">Transcription regulation</keyword>
<name>A0A1N6SAW5_9GAMM</name>
<dbReference type="FunFam" id="1.10.10.10:FF:000285">
    <property type="entry name" value="RNA polymerase sigma factor RpoH"/>
    <property type="match status" value="1"/>
</dbReference>
<dbReference type="PROSITE" id="PS00715">
    <property type="entry name" value="SIGMA70_1"/>
    <property type="match status" value="1"/>
</dbReference>
<evidence type="ECO:0000256" key="3">
    <source>
        <dbReference type="ARBA" id="ARBA00023016"/>
    </source>
</evidence>
<feature type="DNA-binding region" description="H-T-H motif" evidence="7">
    <location>
        <begin position="269"/>
        <end position="288"/>
    </location>
</feature>
<dbReference type="AlphaFoldDB" id="A0A1N6SAW5"/>
<dbReference type="Proteomes" id="UP000241788">
    <property type="component" value="Unassembled WGS sequence"/>
</dbReference>
<dbReference type="Gene3D" id="1.10.10.10">
    <property type="entry name" value="Winged helix-like DNA-binding domain superfamily/Winged helix DNA-binding domain"/>
    <property type="match status" value="1"/>
</dbReference>
<dbReference type="InterPro" id="IPR012759">
    <property type="entry name" value="RNA_pol_sigma_RpoH_proteobac"/>
</dbReference>
<dbReference type="PRINTS" id="PR00046">
    <property type="entry name" value="SIGMA70FCT"/>
</dbReference>
<keyword evidence="12" id="KW-1185">Reference proteome</keyword>
<feature type="domain" description="RNA polymerase sigma-70" evidence="10">
    <location>
        <begin position="268"/>
        <end position="294"/>
    </location>
</feature>
<keyword evidence="5 7" id="KW-0238">DNA-binding</keyword>
<dbReference type="InterPro" id="IPR000943">
    <property type="entry name" value="RNA_pol_sigma70"/>
</dbReference>
<proteinExistence type="inferred from homology"/>
<dbReference type="GO" id="GO:0016987">
    <property type="term" value="F:sigma factor activity"/>
    <property type="evidence" value="ECO:0007669"/>
    <property type="project" value="UniProtKB-UniRule"/>
</dbReference>
<dbReference type="InterPro" id="IPR014284">
    <property type="entry name" value="RNA_pol_sigma-70_dom"/>
</dbReference>
<dbReference type="InterPro" id="IPR009042">
    <property type="entry name" value="RNA_pol_sigma70_r1_2"/>
</dbReference>
<feature type="domain" description="RNA polymerase sigma-70" evidence="9">
    <location>
        <begin position="93"/>
        <end position="106"/>
    </location>
</feature>
<dbReference type="EMBL" id="FTLW01000002">
    <property type="protein sequence ID" value="SIQ38086.1"/>
    <property type="molecule type" value="Genomic_DNA"/>
</dbReference>
<dbReference type="STRING" id="1604334.SAMN05421546_1230"/>
<dbReference type="Pfam" id="PF04542">
    <property type="entry name" value="Sigma70_r2"/>
    <property type="match status" value="1"/>
</dbReference>
<evidence type="ECO:0000313" key="11">
    <source>
        <dbReference type="EMBL" id="SIQ38086.1"/>
    </source>
</evidence>
<gene>
    <name evidence="7" type="primary">rpoH</name>
    <name evidence="11" type="ORF">SAMN05421546_1230</name>
</gene>
<dbReference type="PANTHER" id="PTHR30376:SF3">
    <property type="entry name" value="RNA POLYMERASE SIGMA FACTOR RPOH"/>
    <property type="match status" value="1"/>
</dbReference>
<comment type="function">
    <text evidence="7">Sigma factors are initiation factors that promote the attachment of RNA polymerase to specific initiation sites and are then released. This sigma factor is involved in regulation of expression of heat shock genes.</text>
</comment>
<organism evidence="11 12">
    <name type="scientific">Solilutibacter tolerans</name>
    <dbReference type="NCBI Taxonomy" id="1604334"/>
    <lineage>
        <taxon>Bacteria</taxon>
        <taxon>Pseudomonadati</taxon>
        <taxon>Pseudomonadota</taxon>
        <taxon>Gammaproteobacteria</taxon>
        <taxon>Lysobacterales</taxon>
        <taxon>Lysobacteraceae</taxon>
        <taxon>Solilutibacter</taxon>
    </lineage>
</organism>
<dbReference type="GO" id="GO:0009408">
    <property type="term" value="P:response to heat"/>
    <property type="evidence" value="ECO:0007669"/>
    <property type="project" value="UniProtKB-UniRule"/>
</dbReference>
<protein>
    <recommendedName>
        <fullName evidence="7 8">RNA polymerase sigma factor RpoH</fullName>
    </recommendedName>
    <alternativeName>
        <fullName evidence="7">RNA polymerase sigma-32 factor</fullName>
    </alternativeName>
</protein>
<dbReference type="Pfam" id="PF00140">
    <property type="entry name" value="Sigma70_r1_2"/>
    <property type="match status" value="1"/>
</dbReference>
<evidence type="ECO:0000256" key="7">
    <source>
        <dbReference type="HAMAP-Rule" id="MF_00961"/>
    </source>
</evidence>
<dbReference type="InterPro" id="IPR007627">
    <property type="entry name" value="RNA_pol_sigma70_r2"/>
</dbReference>
<comment type="subunit">
    <text evidence="7">Interacts with the RNA polymerase core enzyme.</text>
</comment>
<dbReference type="InterPro" id="IPR013325">
    <property type="entry name" value="RNA_pol_sigma_r2"/>
</dbReference>
<dbReference type="InterPro" id="IPR013324">
    <property type="entry name" value="RNA_pol_sigma_r3/r4-like"/>
</dbReference>
<dbReference type="PROSITE" id="PS00716">
    <property type="entry name" value="SIGMA70_2"/>
    <property type="match status" value="1"/>
</dbReference>
<keyword evidence="1 7" id="KW-0963">Cytoplasm</keyword>
<dbReference type="InterPro" id="IPR036388">
    <property type="entry name" value="WH-like_DNA-bd_sf"/>
</dbReference>
<dbReference type="SUPFAM" id="SSF88946">
    <property type="entry name" value="Sigma2 domain of RNA polymerase sigma factors"/>
    <property type="match status" value="1"/>
</dbReference>
<dbReference type="FunFam" id="1.20.120.1810:FF:000001">
    <property type="entry name" value="RNA polymerase sigma factor RpoH"/>
    <property type="match status" value="1"/>
</dbReference>